<dbReference type="PANTHER" id="PTHR47123:SF15">
    <property type="entry name" value="F-BOX PROTEIN SKIP23"/>
    <property type="match status" value="1"/>
</dbReference>
<reference evidence="2 3" key="1">
    <citation type="journal article" date="2018" name="Front. Plant Sci.">
        <title>Red Clover (Trifolium pratense) and Zigzag Clover (T. medium) - A Picture of Genomic Similarities and Differences.</title>
        <authorList>
            <person name="Dluhosova J."/>
            <person name="Istvanek J."/>
            <person name="Nedelnik J."/>
            <person name="Repkova J."/>
        </authorList>
    </citation>
    <scope>NUCLEOTIDE SEQUENCE [LARGE SCALE GENOMIC DNA]</scope>
    <source>
        <strain evidence="3">cv. 10/8</strain>
        <tissue evidence="2">Leaf</tissue>
    </source>
</reference>
<dbReference type="EMBL" id="LXQA010150733">
    <property type="protein sequence ID" value="MCI26004.1"/>
    <property type="molecule type" value="Genomic_DNA"/>
</dbReference>
<dbReference type="AlphaFoldDB" id="A0A392QQ90"/>
<sequence length="181" mass="20449">FPHKVVVFDFNHISIVHLGQVFVLQPSDSLQNDPYDKVVATTYPGEQQPHIVTYDYFRELSMFRPGDDGWMKIPNLSSCGFGDICNFKGRTCVVDKVDEMAETVMVGPDLSVDLVAAELLCLGQLRLCVVESELLLVDTTSCDYDAWIDVYRLDEKKKKWVELSNLGDRVLFLGKKCSFSA</sequence>
<organism evidence="2 3">
    <name type="scientific">Trifolium medium</name>
    <dbReference type="NCBI Taxonomy" id="97028"/>
    <lineage>
        <taxon>Eukaryota</taxon>
        <taxon>Viridiplantae</taxon>
        <taxon>Streptophyta</taxon>
        <taxon>Embryophyta</taxon>
        <taxon>Tracheophyta</taxon>
        <taxon>Spermatophyta</taxon>
        <taxon>Magnoliopsida</taxon>
        <taxon>eudicotyledons</taxon>
        <taxon>Gunneridae</taxon>
        <taxon>Pentapetalae</taxon>
        <taxon>rosids</taxon>
        <taxon>fabids</taxon>
        <taxon>Fabales</taxon>
        <taxon>Fabaceae</taxon>
        <taxon>Papilionoideae</taxon>
        <taxon>50 kb inversion clade</taxon>
        <taxon>NPAAA clade</taxon>
        <taxon>Hologalegina</taxon>
        <taxon>IRL clade</taxon>
        <taxon>Trifolieae</taxon>
        <taxon>Trifolium</taxon>
    </lineage>
</organism>
<proteinExistence type="predicted"/>
<accession>A0A392QQ90</accession>
<evidence type="ECO:0000313" key="3">
    <source>
        <dbReference type="Proteomes" id="UP000265520"/>
    </source>
</evidence>
<evidence type="ECO:0000259" key="1">
    <source>
        <dbReference type="Pfam" id="PF03478"/>
    </source>
</evidence>
<feature type="non-terminal residue" evidence="2">
    <location>
        <position position="181"/>
    </location>
</feature>
<feature type="domain" description="KIB1-4 beta-propeller" evidence="1">
    <location>
        <begin position="33"/>
        <end position="181"/>
    </location>
</feature>
<feature type="non-terminal residue" evidence="2">
    <location>
        <position position="1"/>
    </location>
</feature>
<dbReference type="PANTHER" id="PTHR47123">
    <property type="entry name" value="F-BOX PROTEIN SKIP23"/>
    <property type="match status" value="1"/>
</dbReference>
<dbReference type="InterPro" id="IPR051304">
    <property type="entry name" value="SCF_F-box_domain"/>
</dbReference>
<dbReference type="Proteomes" id="UP000265520">
    <property type="component" value="Unassembled WGS sequence"/>
</dbReference>
<dbReference type="InterPro" id="IPR005174">
    <property type="entry name" value="KIB1-4_b-propeller"/>
</dbReference>
<dbReference type="Pfam" id="PF03478">
    <property type="entry name" value="Beta-prop_KIB1-4"/>
    <property type="match status" value="1"/>
</dbReference>
<name>A0A392QQ90_9FABA</name>
<comment type="caution">
    <text evidence="2">The sequence shown here is derived from an EMBL/GenBank/DDBJ whole genome shotgun (WGS) entry which is preliminary data.</text>
</comment>
<protein>
    <submittedName>
        <fullName evidence="2">F-box protein</fullName>
    </submittedName>
</protein>
<keyword evidence="3" id="KW-1185">Reference proteome</keyword>
<evidence type="ECO:0000313" key="2">
    <source>
        <dbReference type="EMBL" id="MCI26004.1"/>
    </source>
</evidence>